<dbReference type="Proteomes" id="UP000025227">
    <property type="component" value="Unplaced"/>
</dbReference>
<keyword evidence="1" id="KW-1185">Reference proteome</keyword>
<dbReference type="AlphaFoldDB" id="A0A7I4XYY5"/>
<organism evidence="1 2">
    <name type="scientific">Haemonchus contortus</name>
    <name type="common">Barber pole worm</name>
    <dbReference type="NCBI Taxonomy" id="6289"/>
    <lineage>
        <taxon>Eukaryota</taxon>
        <taxon>Metazoa</taxon>
        <taxon>Ecdysozoa</taxon>
        <taxon>Nematoda</taxon>
        <taxon>Chromadorea</taxon>
        <taxon>Rhabditida</taxon>
        <taxon>Rhabditina</taxon>
        <taxon>Rhabditomorpha</taxon>
        <taxon>Strongyloidea</taxon>
        <taxon>Trichostrongylidae</taxon>
        <taxon>Haemonchus</taxon>
    </lineage>
</organism>
<dbReference type="WBParaSite" id="HCON_00023630-00001">
    <property type="protein sequence ID" value="HCON_00023630-00001"/>
    <property type="gene ID" value="HCON_00023630"/>
</dbReference>
<accession>A0A7I4XYY5</accession>
<name>A0A7I4XYY5_HAECO</name>
<protein>
    <submittedName>
        <fullName evidence="2">Piwi domain-containing protein</fullName>
    </submittedName>
</protein>
<evidence type="ECO:0000313" key="2">
    <source>
        <dbReference type="WBParaSite" id="HCON_00023630-00001"/>
    </source>
</evidence>
<sequence>MPMLYIHRFEESPDTVETEAVIKALDNQGVSTQCMRTLRELYNSFTTRMSPFYRVVIINVKRGIRQGDTKNEVHGISGVDTGGTGYSPLTVPSSDLRVQMQFFSSMERF</sequence>
<proteinExistence type="predicted"/>
<reference evidence="2" key="1">
    <citation type="submission" date="2020-12" db="UniProtKB">
        <authorList>
            <consortium name="WormBaseParasite"/>
        </authorList>
    </citation>
    <scope>IDENTIFICATION</scope>
    <source>
        <strain evidence="2">MHco3</strain>
    </source>
</reference>
<dbReference type="OrthoDB" id="410104at2759"/>
<evidence type="ECO:0000313" key="1">
    <source>
        <dbReference type="Proteomes" id="UP000025227"/>
    </source>
</evidence>